<protein>
    <submittedName>
        <fullName evidence="2">Maleylpyruvate isomerase family mycothiol-dependent enzyme</fullName>
    </submittedName>
</protein>
<dbReference type="NCBIfam" id="TIGR03083">
    <property type="entry name" value="maleylpyruvate isomerase family mycothiol-dependent enzyme"/>
    <property type="match status" value="1"/>
</dbReference>
<feature type="domain" description="Mycothiol-dependent maleylpyruvate isomerase metal-binding" evidence="1">
    <location>
        <begin position="6"/>
        <end position="120"/>
    </location>
</feature>
<dbReference type="GO" id="GO:0046872">
    <property type="term" value="F:metal ion binding"/>
    <property type="evidence" value="ECO:0007669"/>
    <property type="project" value="InterPro"/>
</dbReference>
<dbReference type="InterPro" id="IPR017517">
    <property type="entry name" value="Maleyloyr_isom"/>
</dbReference>
<accession>A0A4R4ZGZ4</accession>
<name>A0A4R4ZGZ4_9ACTN</name>
<dbReference type="InterPro" id="IPR024344">
    <property type="entry name" value="MDMPI_metal-binding"/>
</dbReference>
<keyword evidence="3" id="KW-1185">Reference proteome</keyword>
<sequence>MELLVAASAEFERVVTELPEGSWELPTPCEVSVRELVEHVVEGNRFAVAVLAGASATAAWGAVRAQKFGPDAVQESAAGQVEAFRAVAGDDVVHHPAGDITAEAFLRYRLVDVVVHAWDLLTTAGLDETLNTKLTEGLWALVEPELAEMLAFGSYGDGPSGTVTPEAPAQLRLLDAFGRRLT</sequence>
<evidence type="ECO:0000313" key="3">
    <source>
        <dbReference type="Proteomes" id="UP000295124"/>
    </source>
</evidence>
<dbReference type="SUPFAM" id="SSF109854">
    <property type="entry name" value="DinB/YfiT-like putative metalloenzymes"/>
    <property type="match status" value="1"/>
</dbReference>
<keyword evidence="2" id="KW-0413">Isomerase</keyword>
<dbReference type="EMBL" id="SMKX01000065">
    <property type="protein sequence ID" value="TDD57823.1"/>
    <property type="molecule type" value="Genomic_DNA"/>
</dbReference>
<evidence type="ECO:0000313" key="2">
    <source>
        <dbReference type="EMBL" id="TDD57823.1"/>
    </source>
</evidence>
<dbReference type="AlphaFoldDB" id="A0A4R4ZGZ4"/>
<evidence type="ECO:0000259" key="1">
    <source>
        <dbReference type="Pfam" id="PF11716"/>
    </source>
</evidence>
<proteinExistence type="predicted"/>
<dbReference type="GO" id="GO:0016853">
    <property type="term" value="F:isomerase activity"/>
    <property type="evidence" value="ECO:0007669"/>
    <property type="project" value="UniProtKB-KW"/>
</dbReference>
<keyword evidence="2" id="KW-0670">Pyruvate</keyword>
<comment type="caution">
    <text evidence="2">The sequence shown here is derived from an EMBL/GenBank/DDBJ whole genome shotgun (WGS) entry which is preliminary data.</text>
</comment>
<dbReference type="Proteomes" id="UP000295124">
    <property type="component" value="Unassembled WGS sequence"/>
</dbReference>
<dbReference type="OrthoDB" id="5185819at2"/>
<dbReference type="Pfam" id="PF11716">
    <property type="entry name" value="MDMPI_N"/>
    <property type="match status" value="1"/>
</dbReference>
<gene>
    <name evidence="2" type="ORF">E1263_22135</name>
</gene>
<dbReference type="InterPro" id="IPR034660">
    <property type="entry name" value="DinB/YfiT-like"/>
</dbReference>
<reference evidence="2 3" key="1">
    <citation type="submission" date="2019-03" db="EMBL/GenBank/DDBJ databases">
        <title>Draft genome sequences of novel Actinobacteria.</title>
        <authorList>
            <person name="Sahin N."/>
            <person name="Ay H."/>
            <person name="Saygin H."/>
        </authorList>
    </citation>
    <scope>NUCLEOTIDE SEQUENCE [LARGE SCALE GENOMIC DNA]</scope>
    <source>
        <strain evidence="2 3">JCM 13523</strain>
    </source>
</reference>
<dbReference type="Gene3D" id="1.20.120.450">
    <property type="entry name" value="dinb family like domain"/>
    <property type="match status" value="1"/>
</dbReference>
<organism evidence="2 3">
    <name type="scientific">Kribbella antibiotica</name>
    <dbReference type="NCBI Taxonomy" id="190195"/>
    <lineage>
        <taxon>Bacteria</taxon>
        <taxon>Bacillati</taxon>
        <taxon>Actinomycetota</taxon>
        <taxon>Actinomycetes</taxon>
        <taxon>Propionibacteriales</taxon>
        <taxon>Kribbellaceae</taxon>
        <taxon>Kribbella</taxon>
    </lineage>
</organism>